<reference evidence="7 8" key="1">
    <citation type="submission" date="2019-08" db="EMBL/GenBank/DDBJ databases">
        <authorList>
            <person name="Peeters C."/>
        </authorList>
    </citation>
    <scope>NUCLEOTIDE SEQUENCE [LARGE SCALE GENOMIC DNA]</scope>
    <source>
        <strain evidence="7 8">LMG 31115</strain>
    </source>
</reference>
<dbReference type="Pfam" id="PF03466">
    <property type="entry name" value="LysR_substrate"/>
    <property type="match status" value="2"/>
</dbReference>
<evidence type="ECO:0000313" key="7">
    <source>
        <dbReference type="EMBL" id="VVE22814.1"/>
    </source>
</evidence>
<dbReference type="FunFam" id="1.10.10.10:FF:000001">
    <property type="entry name" value="LysR family transcriptional regulator"/>
    <property type="match status" value="1"/>
</dbReference>
<dbReference type="CDD" id="cd08475">
    <property type="entry name" value="PBP2_CrgA_like_6"/>
    <property type="match status" value="1"/>
</dbReference>
<evidence type="ECO:0000256" key="2">
    <source>
        <dbReference type="ARBA" id="ARBA00023015"/>
    </source>
</evidence>
<dbReference type="SUPFAM" id="SSF46785">
    <property type="entry name" value="Winged helix' DNA-binding domain"/>
    <property type="match status" value="1"/>
</dbReference>
<organism evidence="7 8">
    <name type="scientific">Pandoraea iniqua</name>
    <dbReference type="NCBI Taxonomy" id="2508288"/>
    <lineage>
        <taxon>Bacteria</taxon>
        <taxon>Pseudomonadati</taxon>
        <taxon>Pseudomonadota</taxon>
        <taxon>Betaproteobacteria</taxon>
        <taxon>Burkholderiales</taxon>
        <taxon>Burkholderiaceae</taxon>
        <taxon>Pandoraea</taxon>
    </lineage>
</organism>
<dbReference type="PRINTS" id="PR00039">
    <property type="entry name" value="HTHLYSR"/>
</dbReference>
<keyword evidence="3" id="KW-0238">DNA-binding</keyword>
<gene>
    <name evidence="7" type="primary">dmlR_7</name>
    <name evidence="7" type="ORF">PIN31115_03231</name>
</gene>
<comment type="similarity">
    <text evidence="1">Belongs to the LysR transcriptional regulatory family.</text>
</comment>
<name>A0A5E4WGU8_9BURK</name>
<dbReference type="InterPro" id="IPR036390">
    <property type="entry name" value="WH_DNA-bd_sf"/>
</dbReference>
<evidence type="ECO:0000256" key="1">
    <source>
        <dbReference type="ARBA" id="ARBA00009437"/>
    </source>
</evidence>
<evidence type="ECO:0000313" key="8">
    <source>
        <dbReference type="Proteomes" id="UP000333828"/>
    </source>
</evidence>
<evidence type="ECO:0000259" key="6">
    <source>
        <dbReference type="PROSITE" id="PS50931"/>
    </source>
</evidence>
<dbReference type="InterPro" id="IPR000847">
    <property type="entry name" value="LysR_HTH_N"/>
</dbReference>
<dbReference type="InterPro" id="IPR005119">
    <property type="entry name" value="LysR_subst-bd"/>
</dbReference>
<proteinExistence type="inferred from homology"/>
<dbReference type="AlphaFoldDB" id="A0A5E4WGU8"/>
<keyword evidence="8" id="KW-1185">Reference proteome</keyword>
<accession>A0A5E4WGU8</accession>
<dbReference type="Pfam" id="PF00126">
    <property type="entry name" value="HTH_1"/>
    <property type="match status" value="1"/>
</dbReference>
<dbReference type="GO" id="GO:0003677">
    <property type="term" value="F:DNA binding"/>
    <property type="evidence" value="ECO:0007669"/>
    <property type="project" value="UniProtKB-KW"/>
</dbReference>
<dbReference type="SUPFAM" id="SSF53850">
    <property type="entry name" value="Periplasmic binding protein-like II"/>
    <property type="match status" value="2"/>
</dbReference>
<dbReference type="PANTHER" id="PTHR30537">
    <property type="entry name" value="HTH-TYPE TRANSCRIPTIONAL REGULATOR"/>
    <property type="match status" value="1"/>
</dbReference>
<dbReference type="InterPro" id="IPR058163">
    <property type="entry name" value="LysR-type_TF_proteobact-type"/>
</dbReference>
<dbReference type="PANTHER" id="PTHR30537:SF5">
    <property type="entry name" value="HTH-TYPE TRANSCRIPTIONAL ACTIVATOR TTDR-RELATED"/>
    <property type="match status" value="1"/>
</dbReference>
<feature type="region of interest" description="Disordered" evidence="5">
    <location>
        <begin position="221"/>
        <end position="256"/>
    </location>
</feature>
<dbReference type="Proteomes" id="UP000333828">
    <property type="component" value="Unassembled WGS sequence"/>
</dbReference>
<dbReference type="GO" id="GO:0003700">
    <property type="term" value="F:DNA-binding transcription factor activity"/>
    <property type="evidence" value="ECO:0007669"/>
    <property type="project" value="InterPro"/>
</dbReference>
<dbReference type="Gene3D" id="3.40.190.290">
    <property type="match status" value="1"/>
</dbReference>
<dbReference type="EMBL" id="CABPSI010000003">
    <property type="protein sequence ID" value="VVE22814.1"/>
    <property type="molecule type" value="Genomic_DNA"/>
</dbReference>
<evidence type="ECO:0000256" key="5">
    <source>
        <dbReference type="SAM" id="MobiDB-lite"/>
    </source>
</evidence>
<evidence type="ECO:0000256" key="3">
    <source>
        <dbReference type="ARBA" id="ARBA00023125"/>
    </source>
</evidence>
<dbReference type="PROSITE" id="PS50931">
    <property type="entry name" value="HTH_LYSR"/>
    <property type="match status" value="1"/>
</dbReference>
<dbReference type="Gene3D" id="1.10.10.10">
    <property type="entry name" value="Winged helix-like DNA-binding domain superfamily/Winged helix DNA-binding domain"/>
    <property type="match status" value="1"/>
</dbReference>
<sequence length="345" mass="37548">MGMTDGYTPDRLSGISAFVAAVDAGSFAGAAERLHLTRSAVAKRIARLEARLGVRLFHRTTRSQHLTDEGETFYQRCIKVLSELSEAEDELSAGTQSPMGKLRVTMPVQIGRQCIAPVLLAMAKAHPQLRLEMAFSDRRVDLIEEGYDLAVRSGRLDDTPGLKARSLGEQTMILCASPGYLAEYGTPRTFAELADHERLMYGRGGNLYEWPTFVPCAVPDASRPDGRVDTSDTRSDTRSDAEANPPPPTSRASGGFRRGRTARFVLDDLVALVTAAEQGLGVACIPHWLAAVPLSHGTLVRLMPDTRSAGTPLHLVWPDTRHPSPKLRAAIDALMSALMPEFKDS</sequence>
<feature type="compositionally biased region" description="Basic and acidic residues" evidence="5">
    <location>
        <begin position="222"/>
        <end position="241"/>
    </location>
</feature>
<keyword evidence="4" id="KW-0804">Transcription</keyword>
<dbReference type="RefSeq" id="WP_174996122.1">
    <property type="nucleotide sequence ID" value="NZ_CABPSI010000003.1"/>
</dbReference>
<dbReference type="InterPro" id="IPR036388">
    <property type="entry name" value="WH-like_DNA-bd_sf"/>
</dbReference>
<feature type="domain" description="HTH lysR-type" evidence="6">
    <location>
        <begin position="10"/>
        <end position="67"/>
    </location>
</feature>
<evidence type="ECO:0000256" key="4">
    <source>
        <dbReference type="ARBA" id="ARBA00023163"/>
    </source>
</evidence>
<protein>
    <submittedName>
        <fullName evidence="7">HTH-type transcriptional regulator DmlR</fullName>
    </submittedName>
</protein>
<keyword evidence="2" id="KW-0805">Transcription regulation</keyword>